<dbReference type="AlphaFoldDB" id="A0A1H3DP26"/>
<accession>A0A1H3DP26</accession>
<dbReference type="EMBL" id="FNOT01000002">
    <property type="protein sequence ID" value="SDX68131.1"/>
    <property type="molecule type" value="Genomic_DNA"/>
</dbReference>
<gene>
    <name evidence="1" type="ORF">SAMN05660209_01068</name>
</gene>
<dbReference type="Proteomes" id="UP000198921">
    <property type="component" value="Unassembled WGS sequence"/>
</dbReference>
<proteinExistence type="predicted"/>
<dbReference type="OrthoDB" id="4717578at2"/>
<organism evidence="1 2">
    <name type="scientific">Geodermatophilus africanus</name>
    <dbReference type="NCBI Taxonomy" id="1137993"/>
    <lineage>
        <taxon>Bacteria</taxon>
        <taxon>Bacillati</taxon>
        <taxon>Actinomycetota</taxon>
        <taxon>Actinomycetes</taxon>
        <taxon>Geodermatophilales</taxon>
        <taxon>Geodermatophilaceae</taxon>
        <taxon>Geodermatophilus</taxon>
    </lineage>
</organism>
<name>A0A1H3DP26_9ACTN</name>
<protein>
    <submittedName>
        <fullName evidence="1">Uncharacterized protein</fullName>
    </submittedName>
</protein>
<sequence length="236" mass="25645">MTLATNLPPDDVGATLRRSDGVRGRRYTEIFLIDADAASGQLIAAVYNTSGLNDPADTGDSSPQQLVDQLDVEALKDEYGVLGAFRNGPRLWTLDWMEGMAGAERDFHGLRARWVMWLDVPKEVGAQGSVPYTPMTGRRDTSFGINAGSPAFILDDADGHSWVMKSASLMVDPNQTYDGLSGLGDSLQPRPGWRFRTMVLGSNLVLTPDNGTARITQDELGNTYDRVGGPFSNYTP</sequence>
<evidence type="ECO:0000313" key="2">
    <source>
        <dbReference type="Proteomes" id="UP000198921"/>
    </source>
</evidence>
<dbReference type="RefSeq" id="WP_091152150.1">
    <property type="nucleotide sequence ID" value="NZ_FNOT01000002.1"/>
</dbReference>
<evidence type="ECO:0000313" key="1">
    <source>
        <dbReference type="EMBL" id="SDX68131.1"/>
    </source>
</evidence>
<reference evidence="2" key="1">
    <citation type="submission" date="2016-10" db="EMBL/GenBank/DDBJ databases">
        <authorList>
            <person name="Varghese N."/>
            <person name="Submissions S."/>
        </authorList>
    </citation>
    <scope>NUCLEOTIDE SEQUENCE [LARGE SCALE GENOMIC DNA]</scope>
    <source>
        <strain evidence="2">DSM 45422</strain>
    </source>
</reference>
<keyword evidence="2" id="KW-1185">Reference proteome</keyword>